<gene>
    <name evidence="2" type="ORF">V6N12_051437</name>
</gene>
<protein>
    <recommendedName>
        <fullName evidence="1">RNase H type-1 domain-containing protein</fullName>
    </recommendedName>
</protein>
<dbReference type="InterPro" id="IPR044730">
    <property type="entry name" value="RNase_H-like_dom_plant"/>
</dbReference>
<evidence type="ECO:0000313" key="3">
    <source>
        <dbReference type="Proteomes" id="UP001472677"/>
    </source>
</evidence>
<dbReference type="InterPro" id="IPR036397">
    <property type="entry name" value="RNaseH_sf"/>
</dbReference>
<proteinExistence type="predicted"/>
<dbReference type="EMBL" id="JBBPBM010000001">
    <property type="protein sequence ID" value="KAK8601608.1"/>
    <property type="molecule type" value="Genomic_DNA"/>
</dbReference>
<dbReference type="PANTHER" id="PTHR47074:SF61">
    <property type="entry name" value="RNASE H TYPE-1 DOMAIN-CONTAINING PROTEIN"/>
    <property type="match status" value="1"/>
</dbReference>
<feature type="domain" description="RNase H type-1" evidence="1">
    <location>
        <begin position="120"/>
        <end position="240"/>
    </location>
</feature>
<dbReference type="InterPro" id="IPR052929">
    <property type="entry name" value="RNase_H-like_EbsB-rel"/>
</dbReference>
<evidence type="ECO:0000259" key="1">
    <source>
        <dbReference type="Pfam" id="PF13456"/>
    </source>
</evidence>
<dbReference type="PANTHER" id="PTHR47074">
    <property type="entry name" value="BNAC02G40300D PROTEIN"/>
    <property type="match status" value="1"/>
</dbReference>
<dbReference type="InterPro" id="IPR012337">
    <property type="entry name" value="RNaseH-like_sf"/>
</dbReference>
<dbReference type="Pfam" id="PF13456">
    <property type="entry name" value="RVT_3"/>
    <property type="match status" value="1"/>
</dbReference>
<dbReference type="Gene3D" id="3.30.420.10">
    <property type="entry name" value="Ribonuclease H-like superfamily/Ribonuclease H"/>
    <property type="match status" value="1"/>
</dbReference>
<evidence type="ECO:0000313" key="2">
    <source>
        <dbReference type="EMBL" id="KAK8601608.1"/>
    </source>
</evidence>
<dbReference type="Proteomes" id="UP001472677">
    <property type="component" value="Unassembled WGS sequence"/>
</dbReference>
<keyword evidence="3" id="KW-1185">Reference proteome</keyword>
<organism evidence="2 3">
    <name type="scientific">Hibiscus sabdariffa</name>
    <name type="common">roselle</name>
    <dbReference type="NCBI Taxonomy" id="183260"/>
    <lineage>
        <taxon>Eukaryota</taxon>
        <taxon>Viridiplantae</taxon>
        <taxon>Streptophyta</taxon>
        <taxon>Embryophyta</taxon>
        <taxon>Tracheophyta</taxon>
        <taxon>Spermatophyta</taxon>
        <taxon>Magnoliopsida</taxon>
        <taxon>eudicotyledons</taxon>
        <taxon>Gunneridae</taxon>
        <taxon>Pentapetalae</taxon>
        <taxon>rosids</taxon>
        <taxon>malvids</taxon>
        <taxon>Malvales</taxon>
        <taxon>Malvaceae</taxon>
        <taxon>Malvoideae</taxon>
        <taxon>Hibiscus</taxon>
    </lineage>
</organism>
<reference evidence="2 3" key="1">
    <citation type="journal article" date="2024" name="G3 (Bethesda)">
        <title>Genome assembly of Hibiscus sabdariffa L. provides insights into metabolisms of medicinal natural products.</title>
        <authorList>
            <person name="Kim T."/>
        </authorList>
    </citation>
    <scope>NUCLEOTIDE SEQUENCE [LARGE SCALE GENOMIC DNA]</scope>
    <source>
        <strain evidence="2">TK-2024</strain>
        <tissue evidence="2">Old leaves</tissue>
    </source>
</reference>
<comment type="caution">
    <text evidence="2">The sequence shown here is derived from an EMBL/GenBank/DDBJ whole genome shotgun (WGS) entry which is preliminary data.</text>
</comment>
<dbReference type="SUPFAM" id="SSF53098">
    <property type="entry name" value="Ribonuclease H-like"/>
    <property type="match status" value="1"/>
</dbReference>
<sequence length="273" mass="30722">MNNKLLAPFSAEEVYAAIKSMAPLKASGLDGYPALFFQKYWSIVDEAETVDHILFCPFTTSILSHLGIDLILPSSEQYWLLWLSSLFDQLDKKRMGNLPLLLIMLHRFALPRECIGFPHFDACFSSRYRTSFSGVVARNYGGSIMAAGIIPHHFVTNPEVAEVYACIDALVLARDAGFRSVIIEGDALTIINKANCREDDHSVLRSLVMQIHGMRAFFIALSFSHAVRTCNEVAHLLARESRGFPGLRFWIEEAPPSVEEATLKDKWWVNPQN</sequence>
<name>A0ABR2GFE4_9ROSI</name>
<dbReference type="InterPro" id="IPR002156">
    <property type="entry name" value="RNaseH_domain"/>
</dbReference>
<accession>A0ABR2GFE4</accession>
<dbReference type="CDD" id="cd06222">
    <property type="entry name" value="RNase_H_like"/>
    <property type="match status" value="1"/>
</dbReference>